<accession>A0A8T2QM12</accession>
<evidence type="ECO:0000313" key="7">
    <source>
        <dbReference type="EMBL" id="KAH7285192.1"/>
    </source>
</evidence>
<evidence type="ECO:0000313" key="8">
    <source>
        <dbReference type="Proteomes" id="UP000825935"/>
    </source>
</evidence>
<gene>
    <name evidence="7" type="ORF">KP509_33G017300</name>
</gene>
<comment type="similarity">
    <text evidence="3">Belongs to the flavin monoamine oxidase family.</text>
</comment>
<feature type="binding site" evidence="5">
    <location>
        <position position="354"/>
    </location>
    <ligand>
        <name>substrate</name>
    </ligand>
</feature>
<dbReference type="InterPro" id="IPR001613">
    <property type="entry name" value="Flavin_amine_oxidase"/>
</dbReference>
<sequence length="493" mass="54574">MESIYAEKHSTLQEVPPAGARSKFSKGSSPSVIVIGAGISGLHAAQALQNWSCKVVVLESRERIGGRIHTDYSNGFPVDMGASWLHGVCEENPLARLIGQLGLRLYRTSGDNSVLFDHDLESYALFDMDGHKVPPEMVIEVGKKFESLLEEAKQLRNEYDDDMSVSKAFTLVLKQRPDLRLEGLAYKVLQWYICRMEGWFAADADKISLHCIDEEELLEGGHGLMINGYSPVISALADGLDIRLNHRVKRIIWKMGAVQVHTDSGKVFKADAAVITVPLGVLKEKLIKFEPKLPEWKEAAISDLAMGNENKIALFFDNVFWPNVEFLGVVAPSSYGCSYFLNLHKATGHPVLIYMPAGSLADDIEKLSDEEAAGFAVLQLKRILPNAKDPIHFLVSHWGTDINCLGCYSYDAVGKPHDLYSRMRSPVDNLFFAGEATSDNFPGTVHGAFATGLIAAEACRRYLMDSFSHLALFQPVMAEMSPAKKLPLRISRM</sequence>
<dbReference type="Proteomes" id="UP000825935">
    <property type="component" value="Chromosome 33"/>
</dbReference>
<dbReference type="InterPro" id="IPR050281">
    <property type="entry name" value="Flavin_monoamine_oxidase"/>
</dbReference>
<evidence type="ECO:0000259" key="6">
    <source>
        <dbReference type="Pfam" id="PF01593"/>
    </source>
</evidence>
<comment type="caution">
    <text evidence="7">The sequence shown here is derived from an EMBL/GenBank/DDBJ whole genome shotgun (WGS) entry which is preliminary data.</text>
</comment>
<proteinExistence type="inferred from homology"/>
<dbReference type="SUPFAM" id="SSF54373">
    <property type="entry name" value="FAD-linked reductases, C-terminal domain"/>
    <property type="match status" value="1"/>
</dbReference>
<dbReference type="Gene3D" id="3.90.660.10">
    <property type="match status" value="1"/>
</dbReference>
<organism evidence="7 8">
    <name type="scientific">Ceratopteris richardii</name>
    <name type="common">Triangle waterfern</name>
    <dbReference type="NCBI Taxonomy" id="49495"/>
    <lineage>
        <taxon>Eukaryota</taxon>
        <taxon>Viridiplantae</taxon>
        <taxon>Streptophyta</taxon>
        <taxon>Embryophyta</taxon>
        <taxon>Tracheophyta</taxon>
        <taxon>Polypodiopsida</taxon>
        <taxon>Polypodiidae</taxon>
        <taxon>Polypodiales</taxon>
        <taxon>Pteridineae</taxon>
        <taxon>Pteridaceae</taxon>
        <taxon>Parkerioideae</taxon>
        <taxon>Ceratopteris</taxon>
    </lineage>
</organism>
<evidence type="ECO:0000256" key="3">
    <source>
        <dbReference type="ARBA" id="ARBA00005995"/>
    </source>
</evidence>
<comment type="pathway">
    <text evidence="2">Amine and polyamine degradation; spermine degradation.</text>
</comment>
<evidence type="ECO:0000256" key="5">
    <source>
        <dbReference type="PIRSR" id="PIRSR601613-1"/>
    </source>
</evidence>
<evidence type="ECO:0000256" key="1">
    <source>
        <dbReference type="ARBA" id="ARBA00001974"/>
    </source>
</evidence>
<protein>
    <recommendedName>
        <fullName evidence="6">Amine oxidase domain-containing protein</fullName>
    </recommendedName>
</protein>
<dbReference type="AlphaFoldDB" id="A0A8T2QM12"/>
<dbReference type="GO" id="GO:0006598">
    <property type="term" value="P:polyamine catabolic process"/>
    <property type="evidence" value="ECO:0007669"/>
    <property type="project" value="TreeGrafter"/>
</dbReference>
<comment type="cofactor">
    <cofactor evidence="1">
        <name>FAD</name>
        <dbReference type="ChEBI" id="CHEBI:57692"/>
    </cofactor>
</comment>
<dbReference type="EMBL" id="CM035438">
    <property type="protein sequence ID" value="KAH7285192.1"/>
    <property type="molecule type" value="Genomic_DNA"/>
</dbReference>
<keyword evidence="8" id="KW-1185">Reference proteome</keyword>
<name>A0A8T2QM12_CERRI</name>
<reference evidence="7" key="1">
    <citation type="submission" date="2021-08" db="EMBL/GenBank/DDBJ databases">
        <title>WGS assembly of Ceratopteris richardii.</title>
        <authorList>
            <person name="Marchant D.B."/>
            <person name="Chen G."/>
            <person name="Jenkins J."/>
            <person name="Shu S."/>
            <person name="Leebens-Mack J."/>
            <person name="Grimwood J."/>
            <person name="Schmutz J."/>
            <person name="Soltis P."/>
            <person name="Soltis D."/>
            <person name="Chen Z.-H."/>
        </authorList>
    </citation>
    <scope>NUCLEOTIDE SEQUENCE</scope>
    <source>
        <strain evidence="7">Whitten #5841</strain>
        <tissue evidence="7">Leaf</tissue>
    </source>
</reference>
<evidence type="ECO:0000256" key="4">
    <source>
        <dbReference type="ARBA" id="ARBA00023002"/>
    </source>
</evidence>
<dbReference type="PANTHER" id="PTHR10742">
    <property type="entry name" value="FLAVIN MONOAMINE OXIDASE"/>
    <property type="match status" value="1"/>
</dbReference>
<evidence type="ECO:0000256" key="2">
    <source>
        <dbReference type="ARBA" id="ARBA00004723"/>
    </source>
</evidence>
<dbReference type="GO" id="GO:0005777">
    <property type="term" value="C:peroxisome"/>
    <property type="evidence" value="ECO:0007669"/>
    <property type="project" value="TreeGrafter"/>
</dbReference>
<feature type="binding site" evidence="5">
    <location>
        <position position="248"/>
    </location>
    <ligand>
        <name>FAD</name>
        <dbReference type="ChEBI" id="CHEBI:57692"/>
    </ligand>
</feature>
<dbReference type="InterPro" id="IPR036188">
    <property type="entry name" value="FAD/NAD-bd_sf"/>
</dbReference>
<dbReference type="PRINTS" id="PR00757">
    <property type="entry name" value="AMINEOXDASEF"/>
</dbReference>
<dbReference type="Pfam" id="PF01593">
    <property type="entry name" value="Amino_oxidase"/>
    <property type="match status" value="1"/>
</dbReference>
<dbReference type="Gene3D" id="3.50.50.60">
    <property type="entry name" value="FAD/NAD(P)-binding domain"/>
    <property type="match status" value="1"/>
</dbReference>
<dbReference type="GO" id="GO:0046592">
    <property type="term" value="F:polyamine oxidase activity"/>
    <property type="evidence" value="ECO:0007669"/>
    <property type="project" value="TreeGrafter"/>
</dbReference>
<dbReference type="OrthoDB" id="5046242at2759"/>
<feature type="binding site" evidence="5">
    <location>
        <position position="40"/>
    </location>
    <ligand>
        <name>FAD</name>
        <dbReference type="ChEBI" id="CHEBI:57692"/>
    </ligand>
</feature>
<dbReference type="PANTHER" id="PTHR10742:SF386">
    <property type="entry name" value="LYSINE-SPECIFIC HISTONE DEMETHYLASE 1A"/>
    <property type="match status" value="1"/>
</dbReference>
<keyword evidence="4" id="KW-0560">Oxidoreductase</keyword>
<dbReference type="InterPro" id="IPR002937">
    <property type="entry name" value="Amino_oxidase"/>
</dbReference>
<dbReference type="SUPFAM" id="SSF51905">
    <property type="entry name" value="FAD/NAD(P)-binding domain"/>
    <property type="match status" value="1"/>
</dbReference>
<dbReference type="OMA" id="EFFDNYQ"/>
<feature type="domain" description="Amine oxidase" evidence="6">
    <location>
        <begin position="39"/>
        <end position="459"/>
    </location>
</feature>